<evidence type="ECO:0000256" key="2">
    <source>
        <dbReference type="ARBA" id="ARBA00005058"/>
    </source>
</evidence>
<dbReference type="GO" id="GO:0046872">
    <property type="term" value="F:metal ion binding"/>
    <property type="evidence" value="ECO:0007669"/>
    <property type="project" value="UniProtKB-KW"/>
</dbReference>
<evidence type="ECO:0000256" key="8">
    <source>
        <dbReference type="ARBA" id="ARBA00023080"/>
    </source>
</evidence>
<dbReference type="InterPro" id="IPR006330">
    <property type="entry name" value="Ado/ade_deaminase"/>
</dbReference>
<comment type="pathway">
    <text evidence="2">Purine metabolism; purine nucleoside salvage.</text>
</comment>
<feature type="domain" description="Adenosine deaminase" evidence="10">
    <location>
        <begin position="65"/>
        <end position="403"/>
    </location>
</feature>
<dbReference type="PANTHER" id="PTHR11409">
    <property type="entry name" value="ADENOSINE DEAMINASE"/>
    <property type="match status" value="1"/>
</dbReference>
<keyword evidence="8" id="KW-0546">Nucleotide metabolism</keyword>
<organism evidence="11 12">
    <name type="scientific">Reticulomyxa filosa</name>
    <dbReference type="NCBI Taxonomy" id="46433"/>
    <lineage>
        <taxon>Eukaryota</taxon>
        <taxon>Sar</taxon>
        <taxon>Rhizaria</taxon>
        <taxon>Retaria</taxon>
        <taxon>Foraminifera</taxon>
        <taxon>Monothalamids</taxon>
        <taxon>Reticulomyxidae</taxon>
        <taxon>Reticulomyxa</taxon>
    </lineage>
</organism>
<evidence type="ECO:0000256" key="1">
    <source>
        <dbReference type="ARBA" id="ARBA00001947"/>
    </source>
</evidence>
<dbReference type="Pfam" id="PF00962">
    <property type="entry name" value="A_deaminase"/>
    <property type="match status" value="1"/>
</dbReference>
<protein>
    <recommendedName>
        <fullName evidence="10">Adenosine deaminase domain-containing protein</fullName>
    </recommendedName>
</protein>
<name>X6N3F7_RETFI</name>
<evidence type="ECO:0000256" key="6">
    <source>
        <dbReference type="ARBA" id="ARBA00022801"/>
    </source>
</evidence>
<keyword evidence="5" id="KW-0660">Purine salvage</keyword>
<dbReference type="GO" id="GO:0006154">
    <property type="term" value="P:adenosine catabolic process"/>
    <property type="evidence" value="ECO:0007669"/>
    <property type="project" value="TreeGrafter"/>
</dbReference>
<evidence type="ECO:0000256" key="5">
    <source>
        <dbReference type="ARBA" id="ARBA00022726"/>
    </source>
</evidence>
<dbReference type="OrthoDB" id="272271at2759"/>
<evidence type="ECO:0000256" key="3">
    <source>
        <dbReference type="ARBA" id="ARBA00006676"/>
    </source>
</evidence>
<dbReference type="GO" id="GO:0006166">
    <property type="term" value="P:purine ribonucleoside salvage"/>
    <property type="evidence" value="ECO:0007669"/>
    <property type="project" value="UniProtKB-KW"/>
</dbReference>
<comment type="cofactor">
    <cofactor evidence="1">
        <name>Zn(2+)</name>
        <dbReference type="ChEBI" id="CHEBI:29105"/>
    </cofactor>
</comment>
<keyword evidence="12" id="KW-1185">Reference proteome</keyword>
<keyword evidence="7" id="KW-0862">Zinc</keyword>
<keyword evidence="6" id="KW-0378">Hydrolase</keyword>
<proteinExistence type="inferred from homology"/>
<keyword evidence="4" id="KW-0479">Metal-binding</keyword>
<evidence type="ECO:0000256" key="4">
    <source>
        <dbReference type="ARBA" id="ARBA00022723"/>
    </source>
</evidence>
<dbReference type="GO" id="GO:0046103">
    <property type="term" value="P:inosine biosynthetic process"/>
    <property type="evidence" value="ECO:0007669"/>
    <property type="project" value="TreeGrafter"/>
</dbReference>
<evidence type="ECO:0000313" key="11">
    <source>
        <dbReference type="EMBL" id="ETO20815.1"/>
    </source>
</evidence>
<sequence>MSKDAWKDRLASSSKWLAFGALAASCYFLHQWYTERAASKTQATAGSKESEKDETPTLQWLHDMPKIELHAHLHGSIPPKLLASLYSELSQSQLFKDVIKDGEDPIAKVKEILKETTTFQDCFAIFDVVHRVVQSKDVLERISEAVFLSFAQENVKYLEIRSTPRALKHSNNSREDYVRILLECIESFPKQHAAHKDMTIKLILTIDNAKPYEEAVETVELIRTIWQEYSQSNKTCPLVGLDFAPKPFEDKHMNLYLPLLLKARDQYHIPITIHFAEYYHQQQQRQVLQFRPQRLGHAINMDDENFETMFKDPIPIEMCPTSNMMTKSISKYHDHVFKRLITYSEGLYPMIICTDDKGVFHSELHEEWFRMVNAFPKHLTKRVCKQLTINATMFSFLPSVEKNLSSNCNLKPFLLSLKKNFQNEF</sequence>
<gene>
    <name evidence="11" type="ORF">RFI_16403</name>
</gene>
<dbReference type="SUPFAM" id="SSF51556">
    <property type="entry name" value="Metallo-dependent hydrolases"/>
    <property type="match status" value="1"/>
</dbReference>
<reference evidence="11 12" key="1">
    <citation type="journal article" date="2013" name="Curr. Biol.">
        <title>The Genome of the Foraminiferan Reticulomyxa filosa.</title>
        <authorList>
            <person name="Glockner G."/>
            <person name="Hulsmann N."/>
            <person name="Schleicher M."/>
            <person name="Noegel A.A."/>
            <person name="Eichinger L."/>
            <person name="Gallinger C."/>
            <person name="Pawlowski J."/>
            <person name="Sierra R."/>
            <person name="Euteneuer U."/>
            <person name="Pillet L."/>
            <person name="Moustafa A."/>
            <person name="Platzer M."/>
            <person name="Groth M."/>
            <person name="Szafranski K."/>
            <person name="Schliwa M."/>
        </authorList>
    </citation>
    <scope>NUCLEOTIDE SEQUENCE [LARGE SCALE GENOMIC DNA]</scope>
</reference>
<evidence type="ECO:0000256" key="7">
    <source>
        <dbReference type="ARBA" id="ARBA00022833"/>
    </source>
</evidence>
<dbReference type="PROSITE" id="PS51257">
    <property type="entry name" value="PROKAR_LIPOPROTEIN"/>
    <property type="match status" value="1"/>
</dbReference>
<dbReference type="PANTHER" id="PTHR11409:SF42">
    <property type="entry name" value="ADENOSINE DEAMINASE-LIKE PROTEIN"/>
    <property type="match status" value="1"/>
</dbReference>
<evidence type="ECO:0000259" key="10">
    <source>
        <dbReference type="Pfam" id="PF00962"/>
    </source>
</evidence>
<dbReference type="Proteomes" id="UP000023152">
    <property type="component" value="Unassembled WGS sequence"/>
</dbReference>
<dbReference type="OMA" id="RIGHACH"/>
<accession>X6N3F7</accession>
<dbReference type="Gene3D" id="3.20.20.140">
    <property type="entry name" value="Metal-dependent hydrolases"/>
    <property type="match status" value="1"/>
</dbReference>
<comment type="catalytic activity">
    <reaction evidence="9">
        <text>N(6)-methyl-AMP + H2O + H(+) = IMP + methylamine</text>
        <dbReference type="Rhea" id="RHEA:16001"/>
        <dbReference type="ChEBI" id="CHEBI:15377"/>
        <dbReference type="ChEBI" id="CHEBI:15378"/>
        <dbReference type="ChEBI" id="CHEBI:58053"/>
        <dbReference type="ChEBI" id="CHEBI:59338"/>
        <dbReference type="ChEBI" id="CHEBI:144842"/>
    </reaction>
    <physiologicalReaction direction="left-to-right" evidence="9">
        <dbReference type="Rhea" id="RHEA:16002"/>
    </physiologicalReaction>
</comment>
<dbReference type="AlphaFoldDB" id="X6N3F7"/>
<evidence type="ECO:0000256" key="9">
    <source>
        <dbReference type="ARBA" id="ARBA00048787"/>
    </source>
</evidence>
<comment type="caution">
    <text evidence="11">The sequence shown here is derived from an EMBL/GenBank/DDBJ whole genome shotgun (WGS) entry which is preliminary data.</text>
</comment>
<dbReference type="UniPathway" id="UPA00606"/>
<dbReference type="InterPro" id="IPR032466">
    <property type="entry name" value="Metal_Hydrolase"/>
</dbReference>
<dbReference type="EMBL" id="ASPP01012234">
    <property type="protein sequence ID" value="ETO20815.1"/>
    <property type="molecule type" value="Genomic_DNA"/>
</dbReference>
<dbReference type="GO" id="GO:0009117">
    <property type="term" value="P:nucleotide metabolic process"/>
    <property type="evidence" value="ECO:0007669"/>
    <property type="project" value="UniProtKB-KW"/>
</dbReference>
<evidence type="ECO:0000313" key="12">
    <source>
        <dbReference type="Proteomes" id="UP000023152"/>
    </source>
</evidence>
<dbReference type="InterPro" id="IPR001365">
    <property type="entry name" value="A_deaminase_dom"/>
</dbReference>
<comment type="similarity">
    <text evidence="3">Belongs to the metallo-dependent hydrolases superfamily. Adenosine and AMP deaminases family.</text>
</comment>
<dbReference type="GO" id="GO:0004000">
    <property type="term" value="F:adenosine deaminase activity"/>
    <property type="evidence" value="ECO:0007669"/>
    <property type="project" value="TreeGrafter"/>
</dbReference>